<name>A0ABV6RPT8_9GAMM</name>
<organism evidence="12 13">
    <name type="scientific">Lysobacter korlensis</name>
    <dbReference type="NCBI Taxonomy" id="553636"/>
    <lineage>
        <taxon>Bacteria</taxon>
        <taxon>Pseudomonadati</taxon>
        <taxon>Pseudomonadota</taxon>
        <taxon>Gammaproteobacteria</taxon>
        <taxon>Lysobacterales</taxon>
        <taxon>Lysobacteraceae</taxon>
        <taxon>Lysobacter</taxon>
    </lineage>
</organism>
<dbReference type="RefSeq" id="WP_386667031.1">
    <property type="nucleotide sequence ID" value="NZ_JBHLTG010000001.1"/>
</dbReference>
<dbReference type="InterPro" id="IPR036097">
    <property type="entry name" value="HisK_dim/P_sf"/>
</dbReference>
<dbReference type="EMBL" id="JBHLTG010000001">
    <property type="protein sequence ID" value="MFC0677908.1"/>
    <property type="molecule type" value="Genomic_DNA"/>
</dbReference>
<dbReference type="Proteomes" id="UP001589896">
    <property type="component" value="Unassembled WGS sequence"/>
</dbReference>
<dbReference type="InterPro" id="IPR003661">
    <property type="entry name" value="HisK_dim/P_dom"/>
</dbReference>
<dbReference type="InterPro" id="IPR050980">
    <property type="entry name" value="2C_sensor_his_kinase"/>
</dbReference>
<dbReference type="Gene3D" id="3.30.565.10">
    <property type="entry name" value="Histidine kinase-like ATPase, C-terminal domain"/>
    <property type="match status" value="1"/>
</dbReference>
<gene>
    <name evidence="12" type="ORF">ACFFGH_08655</name>
</gene>
<reference evidence="12 13" key="1">
    <citation type="submission" date="2024-09" db="EMBL/GenBank/DDBJ databases">
        <authorList>
            <person name="Sun Q."/>
            <person name="Mori K."/>
        </authorList>
    </citation>
    <scope>NUCLEOTIDE SEQUENCE [LARGE SCALE GENOMIC DNA]</scope>
    <source>
        <strain evidence="12 13">KCTC 23076</strain>
    </source>
</reference>
<keyword evidence="10" id="KW-0812">Transmembrane</keyword>
<dbReference type="Pfam" id="PF25323">
    <property type="entry name" value="6TM_PilS"/>
    <property type="match status" value="1"/>
</dbReference>
<feature type="transmembrane region" description="Helical" evidence="10">
    <location>
        <begin position="28"/>
        <end position="47"/>
    </location>
</feature>
<comment type="subcellular location">
    <subcellularLocation>
        <location evidence="2">Cell membrane</location>
        <topology evidence="2">Multi-pass membrane protein</topology>
    </subcellularLocation>
</comment>
<keyword evidence="8" id="KW-0418">Kinase</keyword>
<evidence type="ECO:0000256" key="9">
    <source>
        <dbReference type="ARBA" id="ARBA00022840"/>
    </source>
</evidence>
<keyword evidence="4" id="KW-1003">Cell membrane</keyword>
<dbReference type="PROSITE" id="PS50109">
    <property type="entry name" value="HIS_KIN"/>
    <property type="match status" value="1"/>
</dbReference>
<sequence>MAETIPQVRGARIPDRAGLRNMQQLIQLRWIAVFGQLATILVVHFGIGIELPLPWMLVVLAGLAAFNLGSQLWWKRRPGVSERALLLALLIDVASLTLQLYLSGGITNPFVFLYVLQVALGTMLLRPSSSWIIAAATTACVLALVLLPAPVQIRMGASSGLANHYLQGLLICFLLVAALLVVFISRIARILRERDARLAELRGRAAEEEHIVRMGLLASGAAHELGTPLSTLSVILGDWRHLPQVRAEPELMHEVADMQAQVERCKSIVTRILLVAGETRGEAPEQTTLAAFLDGLAEQWQALHGAAGFRYQRTLDADRRIVADTGLQQMVWNVLDNAIEVSPDWVMFEAACRDGELVLAVSDNGPGFDREVLDNLGAPYNSTKGRPGGGLGLFLSANVARSLGGNLRVTQRPQGGAQVRMTLPLASIAIEEVDDGR</sequence>
<keyword evidence="9 12" id="KW-0067">ATP-binding</keyword>
<accession>A0ABV6RPT8</accession>
<dbReference type="SUPFAM" id="SSF55874">
    <property type="entry name" value="ATPase domain of HSP90 chaperone/DNA topoisomerase II/histidine kinase"/>
    <property type="match status" value="1"/>
</dbReference>
<evidence type="ECO:0000256" key="7">
    <source>
        <dbReference type="ARBA" id="ARBA00022741"/>
    </source>
</evidence>
<comment type="caution">
    <text evidence="12">The sequence shown here is derived from an EMBL/GenBank/DDBJ whole genome shotgun (WGS) entry which is preliminary data.</text>
</comment>
<keyword evidence="10" id="KW-1133">Transmembrane helix</keyword>
<protein>
    <recommendedName>
        <fullName evidence="3">histidine kinase</fullName>
        <ecNumber evidence="3">2.7.13.3</ecNumber>
    </recommendedName>
</protein>
<dbReference type="PANTHER" id="PTHR44936">
    <property type="entry name" value="SENSOR PROTEIN CREC"/>
    <property type="match status" value="1"/>
</dbReference>
<feature type="transmembrane region" description="Helical" evidence="10">
    <location>
        <begin position="165"/>
        <end position="184"/>
    </location>
</feature>
<evidence type="ECO:0000256" key="4">
    <source>
        <dbReference type="ARBA" id="ARBA00022475"/>
    </source>
</evidence>
<feature type="transmembrane region" description="Helical" evidence="10">
    <location>
        <begin position="85"/>
        <end position="102"/>
    </location>
</feature>
<dbReference type="InterPro" id="IPR003594">
    <property type="entry name" value="HATPase_dom"/>
</dbReference>
<keyword evidence="7" id="KW-0547">Nucleotide-binding</keyword>
<dbReference type="PRINTS" id="PR00344">
    <property type="entry name" value="BCTRLSENSOR"/>
</dbReference>
<feature type="transmembrane region" description="Helical" evidence="10">
    <location>
        <begin position="132"/>
        <end position="153"/>
    </location>
</feature>
<keyword evidence="6" id="KW-0808">Transferase</keyword>
<evidence type="ECO:0000313" key="13">
    <source>
        <dbReference type="Proteomes" id="UP001589896"/>
    </source>
</evidence>
<evidence type="ECO:0000256" key="8">
    <source>
        <dbReference type="ARBA" id="ARBA00022777"/>
    </source>
</evidence>
<dbReference type="Pfam" id="PF02518">
    <property type="entry name" value="HATPase_c"/>
    <property type="match status" value="1"/>
</dbReference>
<evidence type="ECO:0000256" key="5">
    <source>
        <dbReference type="ARBA" id="ARBA00022553"/>
    </source>
</evidence>
<evidence type="ECO:0000256" key="3">
    <source>
        <dbReference type="ARBA" id="ARBA00012438"/>
    </source>
</evidence>
<keyword evidence="5" id="KW-0597">Phosphoprotein</keyword>
<evidence type="ECO:0000313" key="12">
    <source>
        <dbReference type="EMBL" id="MFC0677908.1"/>
    </source>
</evidence>
<feature type="domain" description="Histidine kinase" evidence="11">
    <location>
        <begin position="220"/>
        <end position="427"/>
    </location>
</feature>
<dbReference type="InterPro" id="IPR036890">
    <property type="entry name" value="HATPase_C_sf"/>
</dbReference>
<dbReference type="PANTHER" id="PTHR44936:SF10">
    <property type="entry name" value="SENSOR PROTEIN RSTB"/>
    <property type="match status" value="1"/>
</dbReference>
<keyword evidence="13" id="KW-1185">Reference proteome</keyword>
<dbReference type="SMART" id="SM00387">
    <property type="entry name" value="HATPase_c"/>
    <property type="match status" value="1"/>
</dbReference>
<evidence type="ECO:0000256" key="10">
    <source>
        <dbReference type="SAM" id="Phobius"/>
    </source>
</evidence>
<comment type="catalytic activity">
    <reaction evidence="1">
        <text>ATP + protein L-histidine = ADP + protein N-phospho-L-histidine.</text>
        <dbReference type="EC" id="2.7.13.3"/>
    </reaction>
</comment>
<dbReference type="Gene3D" id="1.10.287.130">
    <property type="match status" value="1"/>
</dbReference>
<evidence type="ECO:0000256" key="6">
    <source>
        <dbReference type="ARBA" id="ARBA00022679"/>
    </source>
</evidence>
<dbReference type="EC" id="2.7.13.3" evidence="3"/>
<keyword evidence="10" id="KW-0472">Membrane</keyword>
<dbReference type="SUPFAM" id="SSF47384">
    <property type="entry name" value="Homodimeric domain of signal transducing histidine kinase"/>
    <property type="match status" value="1"/>
</dbReference>
<dbReference type="InterPro" id="IPR005467">
    <property type="entry name" value="His_kinase_dom"/>
</dbReference>
<evidence type="ECO:0000256" key="1">
    <source>
        <dbReference type="ARBA" id="ARBA00000085"/>
    </source>
</evidence>
<proteinExistence type="predicted"/>
<evidence type="ECO:0000256" key="2">
    <source>
        <dbReference type="ARBA" id="ARBA00004651"/>
    </source>
</evidence>
<dbReference type="InterPro" id="IPR004358">
    <property type="entry name" value="Sig_transdc_His_kin-like_C"/>
</dbReference>
<feature type="transmembrane region" description="Helical" evidence="10">
    <location>
        <begin position="53"/>
        <end position="73"/>
    </location>
</feature>
<dbReference type="CDD" id="cd00082">
    <property type="entry name" value="HisKA"/>
    <property type="match status" value="1"/>
</dbReference>
<evidence type="ECO:0000259" key="11">
    <source>
        <dbReference type="PROSITE" id="PS50109"/>
    </source>
</evidence>
<dbReference type="GO" id="GO:0005524">
    <property type="term" value="F:ATP binding"/>
    <property type="evidence" value="ECO:0007669"/>
    <property type="project" value="UniProtKB-KW"/>
</dbReference>